<evidence type="ECO:0000313" key="2">
    <source>
        <dbReference type="EMBL" id="BAW80546.1"/>
    </source>
</evidence>
<keyword evidence="1" id="KW-0812">Transmembrane</keyword>
<evidence type="ECO:0000313" key="3">
    <source>
        <dbReference type="Proteomes" id="UP000243679"/>
    </source>
</evidence>
<dbReference type="RefSeq" id="WP_197702527.1">
    <property type="nucleotide sequence ID" value="NZ_AP014836.1"/>
</dbReference>
<accession>A0A1Q2SN34</accession>
<dbReference type="AlphaFoldDB" id="A0A1Q2SN34"/>
<gene>
    <name evidence="2" type="ORF">TAO_1176</name>
</gene>
<keyword evidence="1" id="KW-0472">Membrane</keyword>
<protein>
    <submittedName>
        <fullName evidence="2">Hypothetical conserved protein</fullName>
    </submittedName>
</protein>
<organism evidence="2 3">
    <name type="scientific">Candidatus Nitrosoglobus terrae</name>
    <dbReference type="NCBI Taxonomy" id="1630141"/>
    <lineage>
        <taxon>Bacteria</taxon>
        <taxon>Pseudomonadati</taxon>
        <taxon>Pseudomonadota</taxon>
        <taxon>Gammaproteobacteria</taxon>
        <taxon>Chromatiales</taxon>
        <taxon>Chromatiaceae</taxon>
        <taxon>Candidatus Nitrosoglobus</taxon>
    </lineage>
</organism>
<feature type="transmembrane region" description="Helical" evidence="1">
    <location>
        <begin position="34"/>
        <end position="56"/>
    </location>
</feature>
<evidence type="ECO:0000256" key="1">
    <source>
        <dbReference type="SAM" id="Phobius"/>
    </source>
</evidence>
<keyword evidence="1" id="KW-1133">Transmembrane helix</keyword>
<name>A0A1Q2SN34_9GAMM</name>
<proteinExistence type="predicted"/>
<feature type="transmembrane region" description="Helical" evidence="1">
    <location>
        <begin position="103"/>
        <end position="122"/>
    </location>
</feature>
<dbReference type="Proteomes" id="UP000243679">
    <property type="component" value="Chromosome"/>
</dbReference>
<dbReference type="KEGG" id="ntt:TAO_1176"/>
<sequence length="124" mass="14415">MENQSPVYTIPLSFRKLENLHILFWLLKDISWCFIWKPLGVAVIFPTLIIAIVIAFHTRKIVSELCHNVAIVLWISADSYWMVVEFLGVDTQIIVYSITYKDLAIVPFSVGILILVYYYLYLNS</sequence>
<reference evidence="2 3" key="1">
    <citation type="journal article" date="2017" name="ISME J.">
        <title>An acid-tolerant ammonia-oxidizing ?-proteobacterium from soil.</title>
        <authorList>
            <person name="Hayatsu M."/>
            <person name="Tago K."/>
            <person name="Uchiyama I."/>
            <person name="Toyoda A."/>
            <person name="Wang Y."/>
            <person name="Shimomura Y."/>
            <person name="Okubo T."/>
            <person name="Kurisu F."/>
            <person name="Hirono Y."/>
            <person name="Nonaka K."/>
            <person name="Akiyama H."/>
            <person name="Itoh T."/>
            <person name="Takami H."/>
        </authorList>
    </citation>
    <scope>NUCLEOTIDE SEQUENCE [LARGE SCALE GENOMIC DNA]</scope>
    <source>
        <strain evidence="2 3">TAO100</strain>
    </source>
</reference>
<dbReference type="EMBL" id="AP014836">
    <property type="protein sequence ID" value="BAW80546.1"/>
    <property type="molecule type" value="Genomic_DNA"/>
</dbReference>
<keyword evidence="3" id="KW-1185">Reference proteome</keyword>
<feature type="transmembrane region" description="Helical" evidence="1">
    <location>
        <begin position="65"/>
        <end position="83"/>
    </location>
</feature>